<keyword evidence="3 8" id="KW-0813">Transport</keyword>
<dbReference type="Proteomes" id="UP000015388">
    <property type="component" value="Chromosome"/>
</dbReference>
<evidence type="ECO:0000313" key="10">
    <source>
        <dbReference type="Proteomes" id="UP000015388"/>
    </source>
</evidence>
<feature type="transmembrane region" description="Helical" evidence="8">
    <location>
        <begin position="106"/>
        <end position="123"/>
    </location>
</feature>
<dbReference type="InterPro" id="IPR003804">
    <property type="entry name" value="Lactate_perm"/>
</dbReference>
<dbReference type="HOGENOM" id="CLU_042497_0_0_11"/>
<dbReference type="AlphaFoldDB" id="S5SW66"/>
<comment type="function">
    <text evidence="8">Uptake of L-lactate across the membrane. Can also transport D-lactate and glycolate.</text>
</comment>
<keyword evidence="6 8" id="KW-1133">Transmembrane helix</keyword>
<feature type="transmembrane region" description="Helical" evidence="8">
    <location>
        <begin position="20"/>
        <end position="38"/>
    </location>
</feature>
<keyword evidence="10" id="KW-1185">Reference proteome</keyword>
<feature type="transmembrane region" description="Helical" evidence="8">
    <location>
        <begin position="347"/>
        <end position="370"/>
    </location>
</feature>
<protein>
    <recommendedName>
        <fullName evidence="8">L-lactate permease</fullName>
    </recommendedName>
</protein>
<feature type="transmembrane region" description="Helical" evidence="8">
    <location>
        <begin position="169"/>
        <end position="189"/>
    </location>
</feature>
<dbReference type="PANTHER" id="PTHR30003">
    <property type="entry name" value="L-LACTATE PERMEASE"/>
    <property type="match status" value="1"/>
</dbReference>
<dbReference type="GO" id="GO:0015129">
    <property type="term" value="F:lactate transmembrane transporter activity"/>
    <property type="evidence" value="ECO:0007669"/>
    <property type="project" value="UniProtKB-UniRule"/>
</dbReference>
<evidence type="ECO:0000256" key="6">
    <source>
        <dbReference type="ARBA" id="ARBA00022989"/>
    </source>
</evidence>
<evidence type="ECO:0000256" key="8">
    <source>
        <dbReference type="RuleBase" id="RU365092"/>
    </source>
</evidence>
<evidence type="ECO:0000256" key="5">
    <source>
        <dbReference type="ARBA" id="ARBA00022692"/>
    </source>
</evidence>
<comment type="caution">
    <text evidence="8">Lacks conserved residue(s) required for the propagation of feature annotation.</text>
</comment>
<proteinExistence type="inferred from homology"/>
<evidence type="ECO:0000256" key="3">
    <source>
        <dbReference type="ARBA" id="ARBA00022448"/>
    </source>
</evidence>
<dbReference type="KEGG" id="cmd:B841_09935"/>
<dbReference type="EMBL" id="CP003924">
    <property type="protein sequence ID" value="AGS35459.1"/>
    <property type="molecule type" value="Genomic_DNA"/>
</dbReference>
<dbReference type="PATRIC" id="fig|1224163.3.peg.2004"/>
<dbReference type="GO" id="GO:0005886">
    <property type="term" value="C:plasma membrane"/>
    <property type="evidence" value="ECO:0007669"/>
    <property type="project" value="UniProtKB-SubCell"/>
</dbReference>
<dbReference type="Pfam" id="PF02652">
    <property type="entry name" value="Lactate_perm"/>
    <property type="match status" value="1"/>
</dbReference>
<keyword evidence="5 8" id="KW-0812">Transmembrane</keyword>
<feature type="transmembrane region" description="Helical" evidence="8">
    <location>
        <begin position="129"/>
        <end position="149"/>
    </location>
</feature>
<dbReference type="STRING" id="1224163.B841_09935"/>
<keyword evidence="7 8" id="KW-0472">Membrane</keyword>
<evidence type="ECO:0000256" key="4">
    <source>
        <dbReference type="ARBA" id="ARBA00022475"/>
    </source>
</evidence>
<gene>
    <name evidence="9" type="ORF">B841_09935</name>
</gene>
<dbReference type="eggNOG" id="COG1620">
    <property type="taxonomic scope" value="Bacteria"/>
</dbReference>
<feature type="transmembrane region" description="Helical" evidence="8">
    <location>
        <begin position="45"/>
        <end position="66"/>
    </location>
</feature>
<feature type="transmembrane region" description="Helical" evidence="8">
    <location>
        <begin position="78"/>
        <end position="99"/>
    </location>
</feature>
<reference evidence="9 10" key="1">
    <citation type="submission" date="2012-11" db="EMBL/GenBank/DDBJ databases">
        <title>The complete genome sequence of Corynebacterium maris Coryn-1 (=DSM 45190).</title>
        <authorList>
            <person name="Schaffert L."/>
            <person name="Albersmeier A."/>
            <person name="Kalinowski J."/>
            <person name="Ruckert C."/>
        </authorList>
    </citation>
    <scope>NUCLEOTIDE SEQUENCE [LARGE SCALE GENOMIC DNA]</scope>
    <source>
        <strain evidence="10">Coryn-1</strain>
    </source>
</reference>
<evidence type="ECO:0000256" key="2">
    <source>
        <dbReference type="ARBA" id="ARBA00010100"/>
    </source>
</evidence>
<name>S5SW66_9CORY</name>
<evidence type="ECO:0000256" key="7">
    <source>
        <dbReference type="ARBA" id="ARBA00023136"/>
    </source>
</evidence>
<comment type="similarity">
    <text evidence="2 8">Belongs to the lactate permease family.</text>
</comment>
<feature type="transmembrane region" description="Helical" evidence="8">
    <location>
        <begin position="260"/>
        <end position="283"/>
    </location>
</feature>
<evidence type="ECO:0000256" key="1">
    <source>
        <dbReference type="ARBA" id="ARBA00004651"/>
    </source>
</evidence>
<dbReference type="PANTHER" id="PTHR30003:SF0">
    <property type="entry name" value="GLYCOLATE PERMEASE GLCA-RELATED"/>
    <property type="match status" value="1"/>
</dbReference>
<sequence length="371" mass="36774">MAPALAVVHGVTPLAESLTGFGVGVTIAVPLLIGLGYAGHKAAPIGLLGLCAVPWGSMGPGTLIAAELSGTGFRELGVMSALLSLPVFLGAGVAAALIAAERGDRARAVGLAVASGLVLWVSVTVANLVFGTAPAGAVGAAVTLAVHLLAHRLRHGRRLAVSAAELRALAPYGLLLGGVLAASVTVRVLGLDGTGWRYLASPAPWLVLTALFTLRSSLADVAPTASHAVRTWAHVGPATALFILLGAVMSESGMSGQIAVALAGLGGVFLFFVPVLGGVGGFITGSNSGANAMFAGPQAQAAAALGASVASATAAQNVSASLLTMSSPARIELAVRLCPDPPARRPVFVWTLGMAIPVILALSVLTVVLVG</sequence>
<dbReference type="GO" id="GO:0015295">
    <property type="term" value="F:solute:proton symporter activity"/>
    <property type="evidence" value="ECO:0007669"/>
    <property type="project" value="TreeGrafter"/>
</dbReference>
<accession>S5SW66</accession>
<keyword evidence="4 8" id="KW-1003">Cell membrane</keyword>
<evidence type="ECO:0000313" key="9">
    <source>
        <dbReference type="EMBL" id="AGS35459.1"/>
    </source>
</evidence>
<comment type="subcellular location">
    <subcellularLocation>
        <location evidence="1 8">Cell membrane</location>
        <topology evidence="1 8">Multi-pass membrane protein</topology>
    </subcellularLocation>
</comment>
<feature type="transmembrane region" description="Helical" evidence="8">
    <location>
        <begin position="231"/>
        <end position="248"/>
    </location>
</feature>
<organism evidence="9 10">
    <name type="scientific">Corynebacterium maris DSM 45190</name>
    <dbReference type="NCBI Taxonomy" id="1224163"/>
    <lineage>
        <taxon>Bacteria</taxon>
        <taxon>Bacillati</taxon>
        <taxon>Actinomycetota</taxon>
        <taxon>Actinomycetes</taxon>
        <taxon>Mycobacteriales</taxon>
        <taxon>Corynebacteriaceae</taxon>
        <taxon>Corynebacterium</taxon>
    </lineage>
</organism>